<dbReference type="InterPro" id="IPR009526">
    <property type="entry name" value="DUF1146"/>
</dbReference>
<organism evidence="2 3">
    <name type="scientific">Lentilactobacillus kosonis</name>
    <dbReference type="NCBI Taxonomy" id="2810561"/>
    <lineage>
        <taxon>Bacteria</taxon>
        <taxon>Bacillati</taxon>
        <taxon>Bacillota</taxon>
        <taxon>Bacilli</taxon>
        <taxon>Lactobacillales</taxon>
        <taxon>Lactobacillaceae</taxon>
        <taxon>Lentilactobacillus</taxon>
    </lineage>
</organism>
<evidence type="ECO:0008006" key="4">
    <source>
        <dbReference type="Google" id="ProtNLM"/>
    </source>
</evidence>
<evidence type="ECO:0000256" key="1">
    <source>
        <dbReference type="SAM" id="Phobius"/>
    </source>
</evidence>
<keyword evidence="3" id="KW-1185">Reference proteome</keyword>
<gene>
    <name evidence="2" type="ORF">NBRC111893_1949</name>
</gene>
<keyword evidence="1" id="KW-0812">Transmembrane</keyword>
<dbReference type="Proteomes" id="UP000286974">
    <property type="component" value="Unassembled WGS sequence"/>
</dbReference>
<keyword evidence="1" id="KW-0472">Membrane</keyword>
<accession>A0A401FN82</accession>
<dbReference type="EMBL" id="BEXA01000004">
    <property type="protein sequence ID" value="GAY73803.1"/>
    <property type="molecule type" value="Genomic_DNA"/>
</dbReference>
<feature type="transmembrane region" description="Helical" evidence="1">
    <location>
        <begin position="6"/>
        <end position="24"/>
    </location>
</feature>
<dbReference type="NCBIfam" id="TIGR02327">
    <property type="entry name" value="int_mem_ywzB"/>
    <property type="match status" value="1"/>
</dbReference>
<proteinExistence type="predicted"/>
<evidence type="ECO:0000313" key="2">
    <source>
        <dbReference type="EMBL" id="GAY73803.1"/>
    </source>
</evidence>
<dbReference type="RefSeq" id="WP_125008617.1">
    <property type="nucleotide sequence ID" value="NZ_BEXA01000004.1"/>
</dbReference>
<dbReference type="STRING" id="1138822.PL11_010085"/>
<comment type="caution">
    <text evidence="2">The sequence shown here is derived from an EMBL/GenBank/DDBJ whole genome shotgun (WGS) entry which is preliminary data.</text>
</comment>
<feature type="transmembrane region" description="Helical" evidence="1">
    <location>
        <begin position="44"/>
        <end position="65"/>
    </location>
</feature>
<reference evidence="2 3" key="1">
    <citation type="submission" date="2017-11" db="EMBL/GenBank/DDBJ databases">
        <title>Draft Genome Sequence of Lactobacillus curieae NBRC 111893 isolated from Koso, a Japanese sugar-Vegetable Fermented Beverage.</title>
        <authorList>
            <person name="Chiou T.Y."/>
            <person name="Oshima K."/>
            <person name="Suda W."/>
            <person name="Hattori M."/>
            <person name="Takahashi T."/>
        </authorList>
    </citation>
    <scope>NUCLEOTIDE SEQUENCE [LARGE SCALE GENOMIC DNA]</scope>
    <source>
        <strain evidence="2 3">NBRC111893</strain>
    </source>
</reference>
<evidence type="ECO:0000313" key="3">
    <source>
        <dbReference type="Proteomes" id="UP000286974"/>
    </source>
</evidence>
<name>A0A401FN82_9LACO</name>
<protein>
    <recommendedName>
        <fullName evidence="4">DUF1146 domain-containing protein</fullName>
    </recommendedName>
</protein>
<sequence length="76" mass="8799">MSMFGLQSLITLIMYIFFIFLAFWSINEIHIERYLPIRALPGKLLIVLLSVALGYTVSSFFLSLIDNIRNLVFLVK</sequence>
<keyword evidence="1" id="KW-1133">Transmembrane helix</keyword>
<dbReference type="OrthoDB" id="1651016at2"/>
<dbReference type="Pfam" id="PF06612">
    <property type="entry name" value="DUF1146"/>
    <property type="match status" value="1"/>
</dbReference>
<dbReference type="AlphaFoldDB" id="A0A401FN82"/>